<dbReference type="EMBL" id="JACPUR010000020">
    <property type="protein sequence ID" value="MBI3127902.1"/>
    <property type="molecule type" value="Genomic_DNA"/>
</dbReference>
<accession>A0A932MNS7</accession>
<keyword evidence="1" id="KW-0175">Coiled coil</keyword>
<evidence type="ECO:0000256" key="1">
    <source>
        <dbReference type="SAM" id="Coils"/>
    </source>
</evidence>
<organism evidence="2 3">
    <name type="scientific">Tectimicrobiota bacterium</name>
    <dbReference type="NCBI Taxonomy" id="2528274"/>
    <lineage>
        <taxon>Bacteria</taxon>
        <taxon>Pseudomonadati</taxon>
        <taxon>Nitrospinota/Tectimicrobiota group</taxon>
        <taxon>Candidatus Tectimicrobiota</taxon>
    </lineage>
</organism>
<proteinExistence type="predicted"/>
<dbReference type="AlphaFoldDB" id="A0A932MNS7"/>
<evidence type="ECO:0000313" key="3">
    <source>
        <dbReference type="Proteomes" id="UP000782312"/>
    </source>
</evidence>
<name>A0A932MNS7_UNCTE</name>
<protein>
    <submittedName>
        <fullName evidence="2">Uncharacterized protein</fullName>
    </submittedName>
</protein>
<evidence type="ECO:0000313" key="2">
    <source>
        <dbReference type="EMBL" id="MBI3127902.1"/>
    </source>
</evidence>
<feature type="coiled-coil region" evidence="1">
    <location>
        <begin position="174"/>
        <end position="201"/>
    </location>
</feature>
<reference evidence="2" key="1">
    <citation type="submission" date="2020-07" db="EMBL/GenBank/DDBJ databases">
        <title>Huge and variable diversity of episymbiotic CPR bacteria and DPANN archaea in groundwater ecosystems.</title>
        <authorList>
            <person name="He C.Y."/>
            <person name="Keren R."/>
            <person name="Whittaker M."/>
            <person name="Farag I.F."/>
            <person name="Doudna J."/>
            <person name="Cate J.H.D."/>
            <person name="Banfield J.F."/>
        </authorList>
    </citation>
    <scope>NUCLEOTIDE SEQUENCE</scope>
    <source>
        <strain evidence="2">NC_groundwater_763_Ag_S-0.2um_68_21</strain>
    </source>
</reference>
<sequence>MANLQTFIDAAKALLQAGSLPAEFAPAEADWADFVRAALARYSQDRPRRAHADYAGDGAAYDFTLPAGWDRALSVVEAVEYPHGRREPVYLQRRDWTLYAPGTSAEKLRLLRHTPGAGETARLFYTLPHMADAVSSTVPANDERAVAWLAAAEGCHVLARRFAQTAAPTLSADAVDHQSKAAEYTKLARELERRYHAHAAQAPGASGATLDWDDALSPGRGDYLTHGGPAER</sequence>
<dbReference type="Proteomes" id="UP000782312">
    <property type="component" value="Unassembled WGS sequence"/>
</dbReference>
<gene>
    <name evidence="2" type="ORF">HYZ11_09885</name>
</gene>
<comment type="caution">
    <text evidence="2">The sequence shown here is derived from an EMBL/GenBank/DDBJ whole genome shotgun (WGS) entry which is preliminary data.</text>
</comment>